<feature type="transmembrane region" description="Helical" evidence="1">
    <location>
        <begin position="32"/>
        <end position="51"/>
    </location>
</feature>
<dbReference type="EMBL" id="JABWGV010000004">
    <property type="protein sequence ID" value="NVD45698.1"/>
    <property type="molecule type" value="Genomic_DNA"/>
</dbReference>
<keyword evidence="1" id="KW-1133">Transmembrane helix</keyword>
<protein>
    <submittedName>
        <fullName evidence="2">Uncharacterized protein</fullName>
    </submittedName>
</protein>
<gene>
    <name evidence="2" type="ORF">HUV48_11830</name>
</gene>
<proteinExistence type="predicted"/>
<accession>A0A850H775</accession>
<keyword evidence="3" id="KW-1185">Reference proteome</keyword>
<keyword evidence="1" id="KW-0472">Membrane</keyword>
<dbReference type="Proteomes" id="UP000561438">
    <property type="component" value="Unassembled WGS sequence"/>
</dbReference>
<sequence>MLGMVLSILVLATLALLGGAVLLWRRGVRKQAALMALLALIAAINVAIWTVPTEDGNAPLDAAEQGVL</sequence>
<name>A0A850H775_9SPHN</name>
<comment type="caution">
    <text evidence="2">The sequence shown here is derived from an EMBL/GenBank/DDBJ whole genome shotgun (WGS) entry which is preliminary data.</text>
</comment>
<keyword evidence="1" id="KW-0812">Transmembrane</keyword>
<organism evidence="2 3">
    <name type="scientific">Qipengyuania atrilutea</name>
    <dbReference type="NCBI Taxonomy" id="2744473"/>
    <lineage>
        <taxon>Bacteria</taxon>
        <taxon>Pseudomonadati</taxon>
        <taxon>Pseudomonadota</taxon>
        <taxon>Alphaproteobacteria</taxon>
        <taxon>Sphingomonadales</taxon>
        <taxon>Erythrobacteraceae</taxon>
        <taxon>Qipengyuania</taxon>
    </lineage>
</organism>
<dbReference type="AlphaFoldDB" id="A0A850H775"/>
<evidence type="ECO:0000256" key="1">
    <source>
        <dbReference type="SAM" id="Phobius"/>
    </source>
</evidence>
<evidence type="ECO:0000313" key="3">
    <source>
        <dbReference type="Proteomes" id="UP000561438"/>
    </source>
</evidence>
<dbReference type="RefSeq" id="WP_176267998.1">
    <property type="nucleotide sequence ID" value="NZ_JABWGV010000004.1"/>
</dbReference>
<feature type="transmembrane region" description="Helical" evidence="1">
    <location>
        <begin position="6"/>
        <end position="25"/>
    </location>
</feature>
<evidence type="ECO:0000313" key="2">
    <source>
        <dbReference type="EMBL" id="NVD45698.1"/>
    </source>
</evidence>
<reference evidence="2 3" key="1">
    <citation type="submission" date="2020-06" db="EMBL/GenBank/DDBJ databases">
        <title>Altererythrobacter sp. HHU K3-1.</title>
        <authorList>
            <person name="Zhang D."/>
            <person name="Xue H."/>
        </authorList>
    </citation>
    <scope>NUCLEOTIDE SEQUENCE [LARGE SCALE GENOMIC DNA]</scope>
    <source>
        <strain evidence="2 3">HHU K3-1</strain>
    </source>
</reference>